<name>A0AC54ZAQ6_ORYAF</name>
<keyword evidence="1" id="KW-1185">Reference proteome</keyword>
<accession>A0AC54ZAQ6</accession>
<proteinExistence type="predicted"/>
<gene>
    <name evidence="2" type="primary">LOC122151498</name>
</gene>
<organism evidence="1 2">
    <name type="scientific">Orycteropus afer afer</name>
    <dbReference type="NCBI Taxonomy" id="1230840"/>
    <lineage>
        <taxon>Eukaryota</taxon>
        <taxon>Metazoa</taxon>
        <taxon>Chordata</taxon>
        <taxon>Craniata</taxon>
        <taxon>Vertebrata</taxon>
        <taxon>Euteleostomi</taxon>
        <taxon>Mammalia</taxon>
        <taxon>Eutheria</taxon>
        <taxon>Afrotheria</taxon>
        <taxon>Tubulidentata</taxon>
        <taxon>Orycteropodidae</taxon>
        <taxon>Orycteropus</taxon>
    </lineage>
</organism>
<sequence>MTAGPETEGGRKGGGQGRGRPPPSQDSTSPPPEPGQNRGRRLGIQAGADCRPKAFSAPSRPPSAVKRSSAEPDSLPRHFPLGLDTPSPSPSEKFGWHRPRPASGTWKQSCWWAQEAAERRLSPGRRELPVASLTPRRGPPGTRRPHLGSPKLCAPLPPQLRGSLQRPPAPAPPVPRPRPGLRSGSSSSHSPLRRRLPRPVASRLPHVTREQLRPESPGPARGGPSSPPSQIHVAPTQQTAPTSAHGSVRGRTSEILGPSGAPTPVSARDRSAKQSAAWFSLVRSSGGSK</sequence>
<dbReference type="Proteomes" id="UP000694850">
    <property type="component" value="Unplaced"/>
</dbReference>
<protein>
    <submittedName>
        <fullName evidence="2">Formin-like protein 20</fullName>
    </submittedName>
</protein>
<reference evidence="2" key="1">
    <citation type="submission" date="2025-08" db="UniProtKB">
        <authorList>
            <consortium name="RefSeq"/>
        </authorList>
    </citation>
    <scope>IDENTIFICATION</scope>
</reference>
<evidence type="ECO:0000313" key="2">
    <source>
        <dbReference type="RefSeq" id="XP_042638790.1"/>
    </source>
</evidence>
<evidence type="ECO:0000313" key="1">
    <source>
        <dbReference type="Proteomes" id="UP000694850"/>
    </source>
</evidence>
<dbReference type="RefSeq" id="XP_042638790.1">
    <property type="nucleotide sequence ID" value="XM_042782856.1"/>
</dbReference>